<keyword evidence="3" id="KW-1185">Reference proteome</keyword>
<keyword evidence="1" id="KW-0732">Signal</keyword>
<feature type="chain" id="PRO_5046612737" description="DUF5640 domain-containing protein" evidence="1">
    <location>
        <begin position="32"/>
        <end position="150"/>
    </location>
</feature>
<name>A0ABQ1ZRT4_9BACL</name>
<evidence type="ECO:0000313" key="2">
    <source>
        <dbReference type="EMBL" id="GGH75751.1"/>
    </source>
</evidence>
<sequence>MNKTSKILITAGCSLLLAAGTLSFLTFDADAEPEISVSEKTEPAQRWAEAWKARDGSVRTSIMSADMLTDFRKTQLQENGDADSTVIRWSGPRVTDYNLTLKGEGIQIDYTYTDSTETEYSSSEFLGFSLRQGTPAVSAFESLTELGIKP</sequence>
<dbReference type="Proteomes" id="UP000605427">
    <property type="component" value="Unassembled WGS sequence"/>
</dbReference>
<evidence type="ECO:0000256" key="1">
    <source>
        <dbReference type="SAM" id="SignalP"/>
    </source>
</evidence>
<accession>A0ABQ1ZRT4</accession>
<evidence type="ECO:0008006" key="4">
    <source>
        <dbReference type="Google" id="ProtNLM"/>
    </source>
</evidence>
<feature type="signal peptide" evidence="1">
    <location>
        <begin position="1"/>
        <end position="31"/>
    </location>
</feature>
<comment type="caution">
    <text evidence="2">The sequence shown here is derived from an EMBL/GenBank/DDBJ whole genome shotgun (WGS) entry which is preliminary data.</text>
</comment>
<protein>
    <recommendedName>
        <fullName evidence="4">DUF5640 domain-containing protein</fullName>
    </recommendedName>
</protein>
<gene>
    <name evidence="2" type="ORF">GCM10007362_17130</name>
</gene>
<evidence type="ECO:0000313" key="3">
    <source>
        <dbReference type="Proteomes" id="UP000605427"/>
    </source>
</evidence>
<dbReference type="RefSeq" id="WP_172242260.1">
    <property type="nucleotide sequence ID" value="NZ_BMDD01000002.1"/>
</dbReference>
<reference evidence="3" key="1">
    <citation type="journal article" date="2019" name="Int. J. Syst. Evol. Microbiol.">
        <title>The Global Catalogue of Microorganisms (GCM) 10K type strain sequencing project: providing services to taxonomists for standard genome sequencing and annotation.</title>
        <authorList>
            <consortium name="The Broad Institute Genomics Platform"/>
            <consortium name="The Broad Institute Genome Sequencing Center for Infectious Disease"/>
            <person name="Wu L."/>
            <person name="Ma J."/>
        </authorList>
    </citation>
    <scope>NUCLEOTIDE SEQUENCE [LARGE SCALE GENOMIC DNA]</scope>
    <source>
        <strain evidence="3">CCM 8702</strain>
    </source>
</reference>
<dbReference type="EMBL" id="BMDD01000002">
    <property type="protein sequence ID" value="GGH75751.1"/>
    <property type="molecule type" value="Genomic_DNA"/>
</dbReference>
<organism evidence="2 3">
    <name type="scientific">Saccharibacillus endophyticus</name>
    <dbReference type="NCBI Taxonomy" id="2060666"/>
    <lineage>
        <taxon>Bacteria</taxon>
        <taxon>Bacillati</taxon>
        <taxon>Bacillota</taxon>
        <taxon>Bacilli</taxon>
        <taxon>Bacillales</taxon>
        <taxon>Paenibacillaceae</taxon>
        <taxon>Saccharibacillus</taxon>
    </lineage>
</organism>
<proteinExistence type="predicted"/>